<accession>A0ABR0FWA0</accession>
<evidence type="ECO:0000256" key="1">
    <source>
        <dbReference type="SAM" id="MobiDB-lite"/>
    </source>
</evidence>
<evidence type="ECO:0000313" key="3">
    <source>
        <dbReference type="Proteomes" id="UP001322138"/>
    </source>
</evidence>
<reference evidence="2 3" key="1">
    <citation type="journal article" date="2023" name="bioRxiv">
        <title>High-quality genome assemblies of four members of thePodospora anserinaspecies complex.</title>
        <authorList>
            <person name="Ament-Velasquez S.L."/>
            <person name="Vogan A.A."/>
            <person name="Wallerman O."/>
            <person name="Hartmann F."/>
            <person name="Gautier V."/>
            <person name="Silar P."/>
            <person name="Giraud T."/>
            <person name="Johannesson H."/>
        </authorList>
    </citation>
    <scope>NUCLEOTIDE SEQUENCE [LARGE SCALE GENOMIC DNA]</scope>
    <source>
        <strain evidence="2 3">CBS 112042</strain>
    </source>
</reference>
<feature type="compositionally biased region" description="Basic and acidic residues" evidence="1">
    <location>
        <begin position="303"/>
        <end position="316"/>
    </location>
</feature>
<organism evidence="2 3">
    <name type="scientific">Podospora bellae-mahoneyi</name>
    <dbReference type="NCBI Taxonomy" id="2093777"/>
    <lineage>
        <taxon>Eukaryota</taxon>
        <taxon>Fungi</taxon>
        <taxon>Dikarya</taxon>
        <taxon>Ascomycota</taxon>
        <taxon>Pezizomycotina</taxon>
        <taxon>Sordariomycetes</taxon>
        <taxon>Sordariomycetidae</taxon>
        <taxon>Sordariales</taxon>
        <taxon>Podosporaceae</taxon>
        <taxon>Podospora</taxon>
    </lineage>
</organism>
<dbReference type="RefSeq" id="XP_062737209.1">
    <property type="nucleotide sequence ID" value="XM_062874101.1"/>
</dbReference>
<dbReference type="GeneID" id="87893583"/>
<dbReference type="EMBL" id="JAFFGZ010000001">
    <property type="protein sequence ID" value="KAK4648233.1"/>
    <property type="molecule type" value="Genomic_DNA"/>
</dbReference>
<protein>
    <submittedName>
        <fullName evidence="2">Uncharacterized protein</fullName>
    </submittedName>
</protein>
<feature type="compositionally biased region" description="Basic and acidic residues" evidence="1">
    <location>
        <begin position="331"/>
        <end position="347"/>
    </location>
</feature>
<feature type="compositionally biased region" description="Acidic residues" evidence="1">
    <location>
        <begin position="317"/>
        <end position="330"/>
    </location>
</feature>
<name>A0ABR0FWA0_9PEZI</name>
<feature type="region of interest" description="Disordered" evidence="1">
    <location>
        <begin position="303"/>
        <end position="347"/>
    </location>
</feature>
<keyword evidence="3" id="KW-1185">Reference proteome</keyword>
<evidence type="ECO:0000313" key="2">
    <source>
        <dbReference type="EMBL" id="KAK4648233.1"/>
    </source>
</evidence>
<sequence length="347" mass="41089">MTPTVIADESVSNVLRYLKVLHRHICHTPITYDPSPPSPPPAPYSHSPPDPPLTVPDPKIILKTYDQLDEWYETLIHVACLLNLAPLFLDPPDFFTGHTDKMTWDDERMNNQTEFAGCYDDDGGKTYSLTILKKPEYPVIWERFPGVFLHRLTVLEEESLIERVERDDERGIWGFLGQGNGSRYTIVWKEAPSRERERRLGWDRLEREEKREWEGVVGRWEREMRGYERQVWALGLMRAWLGGAIDRGLLRKVMDPDEGVVFEVRKRGGRRRDDDVGDWGEAGGLRKLVMGCMRVLEVEEDERWRVEEDERWRVEEEREEEEEEEENEENEKERRREIREKKRKAVD</sequence>
<dbReference type="Proteomes" id="UP001322138">
    <property type="component" value="Unassembled WGS sequence"/>
</dbReference>
<proteinExistence type="predicted"/>
<comment type="caution">
    <text evidence="2">The sequence shown here is derived from an EMBL/GenBank/DDBJ whole genome shotgun (WGS) entry which is preliminary data.</text>
</comment>
<gene>
    <name evidence="2" type="ORF">QC761_108215</name>
</gene>